<sequence>MGKTNKELAIDIAIEYAHGMLHINGTDGYPVEDCCEVIKKVYETLESLDPDGKE</sequence>
<proteinExistence type="predicted"/>
<protein>
    <submittedName>
        <fullName evidence="1">Uncharacterized protein</fullName>
    </submittedName>
</protein>
<organism evidence="1 2">
    <name type="scientific">Blautia celeris</name>
    <dbReference type="NCBI Taxonomy" id="2763026"/>
    <lineage>
        <taxon>Bacteria</taxon>
        <taxon>Bacillati</taxon>
        <taxon>Bacillota</taxon>
        <taxon>Clostridia</taxon>
        <taxon>Lachnospirales</taxon>
        <taxon>Lachnospiraceae</taxon>
        <taxon>Blautia</taxon>
    </lineage>
</organism>
<evidence type="ECO:0000313" key="1">
    <source>
        <dbReference type="EMBL" id="MBC5671065.1"/>
    </source>
</evidence>
<dbReference type="Proteomes" id="UP000654573">
    <property type="component" value="Unassembled WGS sequence"/>
</dbReference>
<accession>A0ABR7F8Y8</accession>
<gene>
    <name evidence="1" type="ORF">H8S76_02305</name>
</gene>
<dbReference type="EMBL" id="JACOOU010000001">
    <property type="protein sequence ID" value="MBC5671065.1"/>
    <property type="molecule type" value="Genomic_DNA"/>
</dbReference>
<keyword evidence="2" id="KW-1185">Reference proteome</keyword>
<dbReference type="RefSeq" id="WP_158587258.1">
    <property type="nucleotide sequence ID" value="NZ_JACOOU010000001.1"/>
</dbReference>
<comment type="caution">
    <text evidence="1">The sequence shown here is derived from an EMBL/GenBank/DDBJ whole genome shotgun (WGS) entry which is preliminary data.</text>
</comment>
<name>A0ABR7F8Y8_9FIRM</name>
<evidence type="ECO:0000313" key="2">
    <source>
        <dbReference type="Proteomes" id="UP000654573"/>
    </source>
</evidence>
<reference evidence="1 2" key="1">
    <citation type="submission" date="2020-08" db="EMBL/GenBank/DDBJ databases">
        <title>Genome public.</title>
        <authorList>
            <person name="Liu C."/>
            <person name="Sun Q."/>
        </authorList>
    </citation>
    <scope>NUCLEOTIDE SEQUENCE [LARGE SCALE GENOMIC DNA]</scope>
    <source>
        <strain evidence="1 2">NSJ-34</strain>
    </source>
</reference>